<evidence type="ECO:0000256" key="2">
    <source>
        <dbReference type="ARBA" id="ARBA00020672"/>
    </source>
</evidence>
<dbReference type="EMBL" id="CP014243">
    <property type="protein sequence ID" value="AMD19746.1"/>
    <property type="molecule type" value="Genomic_DNA"/>
</dbReference>
<dbReference type="OrthoDB" id="194865at2759"/>
<dbReference type="GeneID" id="28722961"/>
<dbReference type="GO" id="GO:0051723">
    <property type="term" value="F:protein methylesterase activity"/>
    <property type="evidence" value="ECO:0007669"/>
    <property type="project" value="UniProtKB-EC"/>
</dbReference>
<dbReference type="SUPFAM" id="SSF53474">
    <property type="entry name" value="alpha/beta-Hydrolases"/>
    <property type="match status" value="1"/>
</dbReference>
<name>A0A109UWB0_9SACH</name>
<dbReference type="STRING" id="45286.A0A109UWB0"/>
<dbReference type="Pfam" id="PF12697">
    <property type="entry name" value="Abhydrolase_6"/>
    <property type="match status" value="1"/>
</dbReference>
<feature type="active site" evidence="7">
    <location>
        <position position="194"/>
    </location>
</feature>
<protein>
    <recommendedName>
        <fullName evidence="2 6">Protein phosphatase methylesterase 1</fullName>
        <shortName evidence="6">PME-1</shortName>
        <ecNumber evidence="6">3.1.1.-</ecNumber>
    </recommendedName>
</protein>
<dbReference type="InterPro" id="IPR000073">
    <property type="entry name" value="AB_hydrolase_1"/>
</dbReference>
<dbReference type="PANTHER" id="PTHR14189:SF0">
    <property type="entry name" value="PROTEIN PHOSPHATASE METHYLESTERASE 1"/>
    <property type="match status" value="1"/>
</dbReference>
<feature type="active site" evidence="7">
    <location>
        <position position="348"/>
    </location>
</feature>
<keyword evidence="3 6" id="KW-0719">Serine esterase</keyword>
<evidence type="ECO:0000256" key="6">
    <source>
        <dbReference type="PIRNR" id="PIRNR022950"/>
    </source>
</evidence>
<dbReference type="RefSeq" id="XP_017986742.1">
    <property type="nucleotide sequence ID" value="XM_018131370.1"/>
</dbReference>
<evidence type="ECO:0000256" key="1">
    <source>
        <dbReference type="ARBA" id="ARBA00008645"/>
    </source>
</evidence>
<evidence type="ECO:0000256" key="8">
    <source>
        <dbReference type="SAM" id="MobiDB-lite"/>
    </source>
</evidence>
<evidence type="ECO:0000256" key="5">
    <source>
        <dbReference type="ARBA" id="ARBA00049203"/>
    </source>
</evidence>
<feature type="active site" evidence="7">
    <location>
        <position position="222"/>
    </location>
</feature>
<accession>A0A109UWB0</accession>
<sequence>MSPNFQKELFQKKLQTTIPTSKVEEDADDSADETASGDTVGELISSSSSKSRLKDSNHDLFTKLPTWSDYFDFNESIEIQDRGFQFNTYYALPKNLDTNSIPIFFFHHGAGSSGLTFAPLVKELVARLNGTCGAVSFDARGHGSTRAIGDGASPAYDLDTFTYDFAAIMEHFLNNILSKDVPVSKLSIVLVGHSLGGSICTAVVPKLNKELSSKVVSVAMFDIVEEVAVAALEKMDHFLDVTPNSFRSMREAIEYHIKHGLSNLRSSAEILVPSLFTEQSDGSVTRITNLRAFAPYWDTWFKGLSSDFTKLPVSKMLLLAGSDKLDRELIIGQMQGKFQLIVFQDSGHFIQEDVPYKTAIALIDFWRRNDNKNIVIQTNWGRV</sequence>
<dbReference type="EC" id="3.1.1.-" evidence="6"/>
<evidence type="ECO:0000313" key="11">
    <source>
        <dbReference type="Proteomes" id="UP000243052"/>
    </source>
</evidence>
<evidence type="ECO:0000256" key="7">
    <source>
        <dbReference type="PIRSR" id="PIRSR022950-1"/>
    </source>
</evidence>
<evidence type="ECO:0000256" key="3">
    <source>
        <dbReference type="ARBA" id="ARBA00022487"/>
    </source>
</evidence>
<keyword evidence="4 6" id="KW-0378">Hydrolase</keyword>
<dbReference type="InterPro" id="IPR029058">
    <property type="entry name" value="AB_hydrolase_fold"/>
</dbReference>
<feature type="domain" description="AB hydrolase-1" evidence="9">
    <location>
        <begin position="105"/>
        <end position="355"/>
    </location>
</feature>
<dbReference type="Proteomes" id="UP000243052">
    <property type="component" value="Chromosome iii"/>
</dbReference>
<organism evidence="10 11">
    <name type="scientific">Eremothecium sinecaudum</name>
    <dbReference type="NCBI Taxonomy" id="45286"/>
    <lineage>
        <taxon>Eukaryota</taxon>
        <taxon>Fungi</taxon>
        <taxon>Dikarya</taxon>
        <taxon>Ascomycota</taxon>
        <taxon>Saccharomycotina</taxon>
        <taxon>Saccharomycetes</taxon>
        <taxon>Saccharomycetales</taxon>
        <taxon>Saccharomycetaceae</taxon>
        <taxon>Eremothecium</taxon>
    </lineage>
</organism>
<dbReference type="InterPro" id="IPR016812">
    <property type="entry name" value="PPase_methylesterase_euk"/>
</dbReference>
<comment type="catalytic activity">
    <reaction evidence="5">
        <text>[phosphatase 2A protein]-C-terminal L-leucine methyl ester + H2O = [phosphatase 2A protein]-C-terminal L-leucine + methanol + H(+)</text>
        <dbReference type="Rhea" id="RHEA:48548"/>
        <dbReference type="Rhea" id="RHEA-COMP:12134"/>
        <dbReference type="Rhea" id="RHEA-COMP:12135"/>
        <dbReference type="ChEBI" id="CHEBI:15377"/>
        <dbReference type="ChEBI" id="CHEBI:15378"/>
        <dbReference type="ChEBI" id="CHEBI:17790"/>
        <dbReference type="ChEBI" id="CHEBI:90516"/>
        <dbReference type="ChEBI" id="CHEBI:90517"/>
        <dbReference type="EC" id="3.1.1.89"/>
    </reaction>
</comment>
<comment type="similarity">
    <text evidence="1 6">Belongs to the AB hydrolase superfamily.</text>
</comment>
<evidence type="ECO:0000313" key="10">
    <source>
        <dbReference type="EMBL" id="AMD19746.1"/>
    </source>
</evidence>
<evidence type="ECO:0000259" key="9">
    <source>
        <dbReference type="Pfam" id="PF12697"/>
    </source>
</evidence>
<feature type="compositionally biased region" description="Low complexity" evidence="8">
    <location>
        <begin position="33"/>
        <end position="50"/>
    </location>
</feature>
<feature type="region of interest" description="Disordered" evidence="8">
    <location>
        <begin position="1"/>
        <end position="55"/>
    </location>
</feature>
<dbReference type="PIRSF" id="PIRSF022950">
    <property type="entry name" value="PPase_methylesterase_euk"/>
    <property type="match status" value="1"/>
</dbReference>
<keyword evidence="11" id="KW-1185">Reference proteome</keyword>
<proteinExistence type="inferred from homology"/>
<evidence type="ECO:0000256" key="4">
    <source>
        <dbReference type="ARBA" id="ARBA00022801"/>
    </source>
</evidence>
<dbReference type="AlphaFoldDB" id="A0A109UWB0"/>
<dbReference type="PANTHER" id="PTHR14189">
    <property type="entry name" value="PROTEIN PHOSPHATASE METHYLESTERASE-1 RELATED"/>
    <property type="match status" value="1"/>
</dbReference>
<reference evidence="10 11" key="1">
    <citation type="submission" date="2016-01" db="EMBL/GenBank/DDBJ databases">
        <title>Genome sequence of the yeast Holleya sinecauda.</title>
        <authorList>
            <person name="Dietrich F.S."/>
        </authorList>
    </citation>
    <scope>NUCLEOTIDE SEQUENCE [LARGE SCALE GENOMIC DNA]</scope>
    <source>
        <strain evidence="10 11">ATCC 58844</strain>
    </source>
</reference>
<comment type="function">
    <text evidence="6">Demethylates proteins that have been reversibly carboxymethylated.</text>
</comment>
<gene>
    <name evidence="10" type="ORF">AW171_hschr31597</name>
</gene>
<dbReference type="Gene3D" id="3.40.50.1820">
    <property type="entry name" value="alpha/beta hydrolase"/>
    <property type="match status" value="1"/>
</dbReference>